<dbReference type="Gene3D" id="3.40.630.30">
    <property type="match status" value="1"/>
</dbReference>
<comment type="caution">
    <text evidence="2">The sequence shown here is derived from an EMBL/GenBank/DDBJ whole genome shotgun (WGS) entry which is preliminary data.</text>
</comment>
<dbReference type="RefSeq" id="WP_192023281.1">
    <property type="nucleotide sequence ID" value="NZ_JACYTN010000001.1"/>
</dbReference>
<accession>A0ABR9ASX8</accession>
<dbReference type="SUPFAM" id="SSF55729">
    <property type="entry name" value="Acyl-CoA N-acyltransferases (Nat)"/>
    <property type="match status" value="1"/>
</dbReference>
<evidence type="ECO:0000313" key="2">
    <source>
        <dbReference type="EMBL" id="MBD8496808.1"/>
    </source>
</evidence>
<proteinExistence type="predicted"/>
<evidence type="ECO:0000313" key="3">
    <source>
        <dbReference type="Proteomes" id="UP000634529"/>
    </source>
</evidence>
<dbReference type="InterPro" id="IPR039143">
    <property type="entry name" value="GNPNAT1-like"/>
</dbReference>
<dbReference type="PROSITE" id="PS51186">
    <property type="entry name" value="GNAT"/>
    <property type="match status" value="1"/>
</dbReference>
<dbReference type="Pfam" id="PF13673">
    <property type="entry name" value="Acetyltransf_10"/>
    <property type="match status" value="1"/>
</dbReference>
<dbReference type="PANTHER" id="PTHR13355:SF11">
    <property type="entry name" value="GLUCOSAMINE 6-PHOSPHATE N-ACETYLTRANSFERASE"/>
    <property type="match status" value="1"/>
</dbReference>
<dbReference type="PANTHER" id="PTHR13355">
    <property type="entry name" value="GLUCOSAMINE 6-PHOSPHATE N-ACETYLTRANSFERASE"/>
    <property type="match status" value="1"/>
</dbReference>
<sequence length="147" mass="16763">MTSELLEVKTQEQLEACIAIRLEVFVEEQQVPVEEECDEYDKLEAPAYHVLLQQKGEYIATGRIKLLDELTAKMQRIAVRKSYRGQGIGRVLVLGMEQTARVHGVERSVLDAQCQAEGFYQSLGYVTISEEPFYDAGILHVRMEKKL</sequence>
<dbReference type="InterPro" id="IPR000182">
    <property type="entry name" value="GNAT_dom"/>
</dbReference>
<name>A0ABR9ASX8_9BACL</name>
<dbReference type="EMBL" id="JACYTN010000001">
    <property type="protein sequence ID" value="MBD8496808.1"/>
    <property type="molecule type" value="Genomic_DNA"/>
</dbReference>
<organism evidence="2 3">
    <name type="scientific">Paenibacillus arenosi</name>
    <dbReference type="NCBI Taxonomy" id="2774142"/>
    <lineage>
        <taxon>Bacteria</taxon>
        <taxon>Bacillati</taxon>
        <taxon>Bacillota</taxon>
        <taxon>Bacilli</taxon>
        <taxon>Bacillales</taxon>
        <taxon>Paenibacillaceae</taxon>
        <taxon>Paenibacillus</taxon>
    </lineage>
</organism>
<dbReference type="Proteomes" id="UP000634529">
    <property type="component" value="Unassembled WGS sequence"/>
</dbReference>
<dbReference type="InterPro" id="IPR016181">
    <property type="entry name" value="Acyl_CoA_acyltransferase"/>
</dbReference>
<keyword evidence="3" id="KW-1185">Reference proteome</keyword>
<reference evidence="2 3" key="1">
    <citation type="submission" date="2020-09" db="EMBL/GenBank/DDBJ databases">
        <title>Paenibacillus sp. CAU 1523 isolated from sand of Haeundae Beach.</title>
        <authorList>
            <person name="Kim W."/>
        </authorList>
    </citation>
    <scope>NUCLEOTIDE SEQUENCE [LARGE SCALE GENOMIC DNA]</scope>
    <source>
        <strain evidence="2 3">CAU 1523</strain>
    </source>
</reference>
<feature type="domain" description="N-acetyltransferase" evidence="1">
    <location>
        <begin position="3"/>
        <end position="147"/>
    </location>
</feature>
<protein>
    <submittedName>
        <fullName evidence="2">GNAT family N-acetyltransferase</fullName>
    </submittedName>
</protein>
<gene>
    <name evidence="2" type="ORF">IFO66_00675</name>
</gene>
<evidence type="ECO:0000259" key="1">
    <source>
        <dbReference type="PROSITE" id="PS51186"/>
    </source>
</evidence>
<dbReference type="CDD" id="cd04301">
    <property type="entry name" value="NAT_SF"/>
    <property type="match status" value="1"/>
</dbReference>